<evidence type="ECO:0000313" key="4">
    <source>
        <dbReference type="EMBL" id="CAH3015631.1"/>
    </source>
</evidence>
<dbReference type="Proteomes" id="UP001159427">
    <property type="component" value="Unassembled WGS sequence"/>
</dbReference>
<dbReference type="InterPro" id="IPR011990">
    <property type="entry name" value="TPR-like_helical_dom_sf"/>
</dbReference>
<dbReference type="PANTHER" id="PTHR10098:SF108">
    <property type="entry name" value="TETRATRICOPEPTIDE REPEAT PROTEIN 28"/>
    <property type="match status" value="1"/>
</dbReference>
<dbReference type="SMART" id="SM00028">
    <property type="entry name" value="TPR"/>
    <property type="match status" value="10"/>
</dbReference>
<proteinExistence type="predicted"/>
<dbReference type="InterPro" id="IPR041617">
    <property type="entry name" value="TPR_MalT"/>
</dbReference>
<organism evidence="4 5">
    <name type="scientific">Porites evermanni</name>
    <dbReference type="NCBI Taxonomy" id="104178"/>
    <lineage>
        <taxon>Eukaryota</taxon>
        <taxon>Metazoa</taxon>
        <taxon>Cnidaria</taxon>
        <taxon>Anthozoa</taxon>
        <taxon>Hexacorallia</taxon>
        <taxon>Scleractinia</taxon>
        <taxon>Fungiina</taxon>
        <taxon>Poritidae</taxon>
        <taxon>Porites</taxon>
    </lineage>
</organism>
<dbReference type="Pfam" id="PF17874">
    <property type="entry name" value="TPR_MalT"/>
    <property type="match status" value="1"/>
</dbReference>
<dbReference type="InterPro" id="IPR024983">
    <property type="entry name" value="CHAT_dom"/>
</dbReference>
<accession>A0ABN8LJ55</accession>
<feature type="repeat" description="TPR" evidence="1">
    <location>
        <begin position="123"/>
        <end position="156"/>
    </location>
</feature>
<dbReference type="Pfam" id="PF13424">
    <property type="entry name" value="TPR_12"/>
    <property type="match status" value="2"/>
</dbReference>
<name>A0ABN8LJ55_9CNID</name>
<feature type="repeat" description="TPR" evidence="1">
    <location>
        <begin position="43"/>
        <end position="76"/>
    </location>
</feature>
<evidence type="ECO:0008006" key="6">
    <source>
        <dbReference type="Google" id="ProtNLM"/>
    </source>
</evidence>
<reference evidence="4 5" key="1">
    <citation type="submission" date="2022-05" db="EMBL/GenBank/DDBJ databases">
        <authorList>
            <consortium name="Genoscope - CEA"/>
            <person name="William W."/>
        </authorList>
    </citation>
    <scope>NUCLEOTIDE SEQUENCE [LARGE SCALE GENOMIC DNA]</scope>
</reference>
<protein>
    <recommendedName>
        <fullName evidence="6">Tetratricopeptide repeat protein 28</fullName>
    </recommendedName>
</protein>
<dbReference type="EMBL" id="CALNXI010000026">
    <property type="protein sequence ID" value="CAH3015631.1"/>
    <property type="molecule type" value="Genomic_DNA"/>
</dbReference>
<keyword evidence="5" id="KW-1185">Reference proteome</keyword>
<feature type="repeat" description="TPR" evidence="1">
    <location>
        <begin position="83"/>
        <end position="116"/>
    </location>
</feature>
<dbReference type="PANTHER" id="PTHR10098">
    <property type="entry name" value="RAPSYN-RELATED"/>
    <property type="match status" value="1"/>
</dbReference>
<sequence>MELMTTCILRELYKSERKYNEAKGLDLKALKIAEGIGDREIEAECYASLGSIFVLHGEYVKAKEHFEKALAIAEKIGDRETEARCYVSLGSIFVLHGEYVKAKEHFEKALAIAEKIGDRETEARCYVSLGSIFESLGEYVKAKEHSEKALAIAEKIGDRETEAKCYVILGGIFEHLGERVKAKEHWEKVLAIAEKIGDRETEAKCYVILGGIFEHLGEHVKAKEHSEEALAIAQKIGDRETEAKCYVILGGIFGHLGDYVKAKEHSEKALAIAQKIGDRETEAKCYVFLGGIFGHLGEYVKAKEHSEKALAIAEKIGDREIEAECYASLGSIFVSLGEYVKAKEHSEKSLVIAEKIGDRKIEAKCYASLGHIFVSLGEYVKAKEHSEKSLVIAEKIGDREIEAECYASVGQSFASLGEYVKAKELLEKSIVLFKKCGIIEFESLLHLVASMSMFLEGNISEAKSNAVDSFNSLELMRRLQVHDKFKISYFDRMASAYRVFSHFLCIADFPYEAFYTEEFGRARALTDLMTALYSVENEIPVSPRTWDDVQSIVKKECDCSCLYISYYKQLIHLWVVKAGNPLIHRQMKVNDVFGSVRRVADLLCLAIYREVLCLAPEQCEDRSWLPSNVYWEQGCERPIWEDDEKIVEDEDENQQPELTLADLYKMIIAPVTDSLNEPEIIIVPDRLFYKVPFAALEEESGKCLSESFRIRIVPSLTTLKLIQDCPEDYHSQTGVLIVGDPHVGEVSYNGKLRQVSRLPFANREAEMIGKLFGTQPLVGKQATKQAVLQNIHSVSLIHFACHGNAERGEILLAPPPLTDRKPQEEDYLLTMQNISKVQLRAKLVVLSCCHSAKGQISGEGVVGIARAFLGSGARSVLAALWAIEDEPTEQFMSRFYESLVRGKSASESLQQTMKWMRENGLSKVTQWAPFMLFGDNVTLDIHKLKSSKGQ</sequence>
<dbReference type="Pfam" id="PF12770">
    <property type="entry name" value="CHAT"/>
    <property type="match status" value="1"/>
</dbReference>
<dbReference type="PROSITE" id="PS50005">
    <property type="entry name" value="TPR"/>
    <property type="match status" value="3"/>
</dbReference>
<gene>
    <name evidence="4" type="ORF">PEVE_00019208</name>
</gene>
<dbReference type="SUPFAM" id="SSF48452">
    <property type="entry name" value="TPR-like"/>
    <property type="match status" value="2"/>
</dbReference>
<evidence type="ECO:0000256" key="1">
    <source>
        <dbReference type="PROSITE-ProRule" id="PRU00339"/>
    </source>
</evidence>
<evidence type="ECO:0000259" key="3">
    <source>
        <dbReference type="Pfam" id="PF17874"/>
    </source>
</evidence>
<feature type="domain" description="MalT-like TPR region" evidence="3">
    <location>
        <begin position="137"/>
        <end position="314"/>
    </location>
</feature>
<evidence type="ECO:0000259" key="2">
    <source>
        <dbReference type="Pfam" id="PF12770"/>
    </source>
</evidence>
<dbReference type="Gene3D" id="1.25.40.10">
    <property type="entry name" value="Tetratricopeptide repeat domain"/>
    <property type="match status" value="3"/>
</dbReference>
<feature type="domain" description="CHAT" evidence="2">
    <location>
        <begin position="660"/>
        <end position="935"/>
    </location>
</feature>
<dbReference type="InterPro" id="IPR019734">
    <property type="entry name" value="TPR_rpt"/>
</dbReference>
<comment type="caution">
    <text evidence="4">The sequence shown here is derived from an EMBL/GenBank/DDBJ whole genome shotgun (WGS) entry which is preliminary data.</text>
</comment>
<keyword evidence="1" id="KW-0802">TPR repeat</keyword>
<evidence type="ECO:0000313" key="5">
    <source>
        <dbReference type="Proteomes" id="UP001159427"/>
    </source>
</evidence>